<dbReference type="AlphaFoldDB" id="U6PQU6"/>
<dbReference type="EMBL" id="CAVP010060238">
    <property type="protein sequence ID" value="CDL96331.1"/>
    <property type="molecule type" value="Genomic_DNA"/>
</dbReference>
<proteinExistence type="predicted"/>
<evidence type="ECO:0000313" key="1">
    <source>
        <dbReference type="EMBL" id="CDL96331.1"/>
    </source>
</evidence>
<reference evidence="1" key="2">
    <citation type="submission" date="2013-05" db="EMBL/GenBank/DDBJ databases">
        <title>The genome and transcriptome of Haemonchus contortus: a key model parasite for drug and vaccine discovery.</title>
        <authorList>
            <person name="Laing R."/>
            <person name="Kikuchi T."/>
            <person name="Martinelli A."/>
            <person name="Tsai I.J."/>
            <person name="Beech R.N."/>
            <person name="Redman E."/>
            <person name="Holroyd N."/>
            <person name="Bartley D.J."/>
            <person name="Beasley H."/>
            <person name="Britton C."/>
            <person name="Curran D."/>
            <person name="Devaney E."/>
            <person name="Gilabert A."/>
            <person name="Jackson F."/>
            <person name="Hunt M."/>
            <person name="Johnston S."/>
            <person name="Kryukov I."/>
            <person name="Li K."/>
            <person name="Morrison A.A."/>
            <person name="Reid A.J."/>
            <person name="Sargison N."/>
            <person name="Saunders G."/>
            <person name="Wasmuth J.D."/>
            <person name="Wolstenholme A."/>
            <person name="Berriman M."/>
            <person name="Gilleard J.S."/>
            <person name="Cotton J.A."/>
        </authorList>
    </citation>
    <scope>NUCLEOTIDE SEQUENCE [LARGE SCALE GENOMIC DNA]</scope>
    <source>
        <strain evidence="1">ISE/inbred ISE</strain>
    </source>
</reference>
<reference evidence="1" key="1">
    <citation type="submission" date="2013-03" db="EMBL/GenBank/DDBJ databases">
        <authorList>
            <person name="Aslett M."/>
        </authorList>
    </citation>
    <scope>NUCLEOTIDE SEQUENCE [LARGE SCALE GENOMIC DNA]</scope>
    <source>
        <strain evidence="1">ISE/inbred ISE</strain>
    </source>
</reference>
<gene>
    <name evidence="1" type="ORF">HCOI_00203700</name>
</gene>
<sequence length="167" mass="19483">MKIFRRVFQNSSDAFHCSIMTARDANEPAKARRQDVWRSNNTCMKLVIYEFFATEVPKFQPFSGSSVLVKRYTACGEQYVGLECLHELHFSFASEPWWACSICYESGALLEQADMHLSSMNHITTYLDEFHSHKMLNLNINGDPLKVYEDMKRVCKEVLEEEGLYFR</sequence>
<name>U6PQU6_HAECO</name>
<protein>
    <submittedName>
        <fullName evidence="1">Uncharacterized protein</fullName>
    </submittedName>
</protein>
<accession>U6PQU6</accession>
<comment type="caution">
    <text evidence="1">The sequence shown here is derived from an EMBL/GenBank/DDBJ whole genome shotgun (WGS) entry which is preliminary data.</text>
</comment>
<organism evidence="1">
    <name type="scientific">Haemonchus contortus</name>
    <name type="common">Barber pole worm</name>
    <dbReference type="NCBI Taxonomy" id="6289"/>
    <lineage>
        <taxon>Eukaryota</taxon>
        <taxon>Metazoa</taxon>
        <taxon>Ecdysozoa</taxon>
        <taxon>Nematoda</taxon>
        <taxon>Chromadorea</taxon>
        <taxon>Rhabditida</taxon>
        <taxon>Rhabditina</taxon>
        <taxon>Rhabditomorpha</taxon>
        <taxon>Strongyloidea</taxon>
        <taxon>Trichostrongylidae</taxon>
        <taxon>Haemonchus</taxon>
    </lineage>
</organism>